<protein>
    <submittedName>
        <fullName evidence="2">Uncharacterized protein</fullName>
    </submittedName>
</protein>
<evidence type="ECO:0000256" key="1">
    <source>
        <dbReference type="SAM" id="MobiDB-lite"/>
    </source>
</evidence>
<organism evidence="2 3">
    <name type="scientific">Rhizobium aethiopicum</name>
    <dbReference type="NCBI Taxonomy" id="1138170"/>
    <lineage>
        <taxon>Bacteria</taxon>
        <taxon>Pseudomonadati</taxon>
        <taxon>Pseudomonadota</taxon>
        <taxon>Alphaproteobacteria</taxon>
        <taxon>Hyphomicrobiales</taxon>
        <taxon>Rhizobiaceae</taxon>
        <taxon>Rhizobium/Agrobacterium group</taxon>
        <taxon>Rhizobium</taxon>
    </lineage>
</organism>
<dbReference type="AlphaFoldDB" id="A0A7W6Q985"/>
<evidence type="ECO:0000313" key="2">
    <source>
        <dbReference type="EMBL" id="MBB4191372.1"/>
    </source>
</evidence>
<dbReference type="EMBL" id="JACIFV010000004">
    <property type="protein sequence ID" value="MBB4191372.1"/>
    <property type="molecule type" value="Genomic_DNA"/>
</dbReference>
<proteinExistence type="predicted"/>
<evidence type="ECO:0000313" key="3">
    <source>
        <dbReference type="Proteomes" id="UP000524492"/>
    </source>
</evidence>
<feature type="region of interest" description="Disordered" evidence="1">
    <location>
        <begin position="132"/>
        <end position="155"/>
    </location>
</feature>
<keyword evidence="3" id="KW-1185">Reference proteome</keyword>
<sequence>MFLVMSVDSGRRTGSGVVRRPGQCLIMMWQGWRFKRLISSLAGCARATALMFSTCFKPRSAHADVRGSATSTDHSAFDHATFRTPRPWTFRSRQVSWLTGRSTLPGLPGASCSSDLKSDSCSPLTVAGAAPALPRHDGANAPYSHLSPRPLRIEGTSNTRYSTRIKNHVNRWLAPCVRAGLKSLRSCEKQG</sequence>
<accession>A0A7W6Q985</accession>
<comment type="caution">
    <text evidence="2">The sequence shown here is derived from an EMBL/GenBank/DDBJ whole genome shotgun (WGS) entry which is preliminary data.</text>
</comment>
<gene>
    <name evidence="2" type="ORF">GGD53_001520</name>
</gene>
<name>A0A7W6Q985_9HYPH</name>
<reference evidence="2 3" key="1">
    <citation type="submission" date="2020-08" db="EMBL/GenBank/DDBJ databases">
        <title>Genomic Encyclopedia of Type Strains, Phase IV (KMG-V): Genome sequencing to study the core and pangenomes of soil and plant-associated prokaryotes.</title>
        <authorList>
            <person name="Whitman W."/>
        </authorList>
    </citation>
    <scope>NUCLEOTIDE SEQUENCE [LARGE SCALE GENOMIC DNA]</scope>
    <source>
        <strain evidence="2 3">SEMIA 4074</strain>
    </source>
</reference>
<dbReference type="Proteomes" id="UP000524492">
    <property type="component" value="Unassembled WGS sequence"/>
</dbReference>